<keyword evidence="1" id="KW-0472">Membrane</keyword>
<organism evidence="2 3">
    <name type="scientific">Brassica napus</name>
    <name type="common">Rape</name>
    <dbReference type="NCBI Taxonomy" id="3708"/>
    <lineage>
        <taxon>Eukaryota</taxon>
        <taxon>Viridiplantae</taxon>
        <taxon>Streptophyta</taxon>
        <taxon>Embryophyta</taxon>
        <taxon>Tracheophyta</taxon>
        <taxon>Spermatophyta</taxon>
        <taxon>Magnoliopsida</taxon>
        <taxon>eudicotyledons</taxon>
        <taxon>Gunneridae</taxon>
        <taxon>Pentapetalae</taxon>
        <taxon>rosids</taxon>
        <taxon>malvids</taxon>
        <taxon>Brassicales</taxon>
        <taxon>Brassicaceae</taxon>
        <taxon>Brassiceae</taxon>
        <taxon>Brassica</taxon>
    </lineage>
</organism>
<name>A0ABQ7XXY2_BRANA</name>
<dbReference type="EMBL" id="JAGKQM010000019">
    <property type="protein sequence ID" value="KAH0860309.1"/>
    <property type="molecule type" value="Genomic_DNA"/>
</dbReference>
<proteinExistence type="predicted"/>
<dbReference type="Proteomes" id="UP000824890">
    <property type="component" value="Unassembled WGS sequence"/>
</dbReference>
<evidence type="ECO:0000313" key="2">
    <source>
        <dbReference type="EMBL" id="KAH0860309.1"/>
    </source>
</evidence>
<reference evidence="2 3" key="1">
    <citation type="submission" date="2021-05" db="EMBL/GenBank/DDBJ databases">
        <title>Genome Assembly of Synthetic Allotetraploid Brassica napus Reveals Homoeologous Exchanges between Subgenomes.</title>
        <authorList>
            <person name="Davis J.T."/>
        </authorList>
    </citation>
    <scope>NUCLEOTIDE SEQUENCE [LARGE SCALE GENOMIC DNA]</scope>
    <source>
        <strain evidence="3">cv. Da-Ae</strain>
        <tissue evidence="2">Seedling</tissue>
    </source>
</reference>
<keyword evidence="3" id="KW-1185">Reference proteome</keyword>
<keyword evidence="1" id="KW-1133">Transmembrane helix</keyword>
<feature type="transmembrane region" description="Helical" evidence="1">
    <location>
        <begin position="32"/>
        <end position="52"/>
    </location>
</feature>
<accession>A0ABQ7XXY2</accession>
<protein>
    <submittedName>
        <fullName evidence="2">Uncharacterized protein</fullName>
    </submittedName>
</protein>
<keyword evidence="1" id="KW-0812">Transmembrane</keyword>
<evidence type="ECO:0000256" key="1">
    <source>
        <dbReference type="SAM" id="Phobius"/>
    </source>
</evidence>
<gene>
    <name evidence="2" type="ORF">HID58_088570</name>
</gene>
<evidence type="ECO:0000313" key="3">
    <source>
        <dbReference type="Proteomes" id="UP000824890"/>
    </source>
</evidence>
<sequence length="72" mass="8280">MVPPPDLSPEKVLRKKFTKLGPWKCLPLSQKLQRFVLISLLSSLVGKFVSLMEFQRTRFKKSSVLLLLLLNP</sequence>
<comment type="caution">
    <text evidence="2">The sequence shown here is derived from an EMBL/GenBank/DDBJ whole genome shotgun (WGS) entry which is preliminary data.</text>
</comment>